<reference evidence="2 3" key="1">
    <citation type="submission" date="2018-11" db="EMBL/GenBank/DDBJ databases">
        <title>Genome assembly of Steccherinum ochraceum LE-BIN_3174, the white-rot fungus of the Steccherinaceae family (The Residual Polyporoid clade, Polyporales, Basidiomycota).</title>
        <authorList>
            <person name="Fedorova T.V."/>
            <person name="Glazunova O.A."/>
            <person name="Landesman E.O."/>
            <person name="Moiseenko K.V."/>
            <person name="Psurtseva N.V."/>
            <person name="Savinova O.S."/>
            <person name="Shakhova N.V."/>
            <person name="Tyazhelova T.V."/>
            <person name="Vasina D.V."/>
        </authorList>
    </citation>
    <scope>NUCLEOTIDE SEQUENCE [LARGE SCALE GENOMIC DNA]</scope>
    <source>
        <strain evidence="2 3">LE-BIN_3174</strain>
    </source>
</reference>
<feature type="compositionally biased region" description="Polar residues" evidence="1">
    <location>
        <begin position="220"/>
        <end position="234"/>
    </location>
</feature>
<feature type="region of interest" description="Disordered" evidence="1">
    <location>
        <begin position="202"/>
        <end position="548"/>
    </location>
</feature>
<feature type="region of interest" description="Disordered" evidence="1">
    <location>
        <begin position="599"/>
        <end position="874"/>
    </location>
</feature>
<feature type="compositionally biased region" description="Basic and acidic residues" evidence="1">
    <location>
        <begin position="656"/>
        <end position="675"/>
    </location>
</feature>
<comment type="caution">
    <text evidence="2">The sequence shown here is derived from an EMBL/GenBank/DDBJ whole genome shotgun (WGS) entry which is preliminary data.</text>
</comment>
<sequence>MEILQARVEHLLRSVDSNKVAISSSNPAPLQRHPTLPQTTAPNDVAGNRLPRSPATSMTYPQAANGTQSSPDTPIASSSRPTWRPPPGYHSHQPTILGQSPTLSASSASRVATPVQQSPQPSLASRPPSRSSTLPSPNKTFTMFSNPMIIPSPVPPASAASVSVQTQTSVPVAVKAKPKPKSRKSANIDFLNSDLEWFAEQQKTGQLTSERSDSGHVAASTETTSINLQPTENVSASASLAASSTEATKPTVTADPRPDVKAQQVDVRVTEVTDSLSTSSKENATTSRPVPPDASDYSLGPSQTAPLPLPVTDPQPPILPLPEPHKSLSPQIPLSSVSPPAPAHQPPPPSPPHHNTFTREDSPDIPLALSSSPQDKPPPTSISLPTIATLPGTSDGPESEDDYDERPLAFSVIAAKLGRNMKNTSPKRKKGRPPGMRNVSAPDVSDAVHTGAPVTPLQNPSAVVETDQRDAHSSTAAASVQPTSASTSPLAKDNVAASPHKIITKKRKGRPPGIRAADVPVEPAPSISPTTTRTMTSPSSSSSLKIRLPPMSPEMKRKLSSQGPAPASLSVVASNEDVFMANPTPSNQAAAPLSLPISESQPAKEAQPADPSPEIIVDKTAPGVGSGENMDVVQDEISSDASALPRASFETTLPTSKDDRSNDASRKRALSEAARESGMPPQVKRKVDEEAAENLAPMPEGSISASQLTGDVAPPPTEMDIDRVAVVPESLVDVSLKPRSLLRAESREEGELTPSVATQGLPSPPSSHSAGLSRSESSEVSPFEGLPRTLSTMESGEITRGSTPEEPSRPPPDSNVTEHEEHAPSQGDQHPASEAGGPSSSSAQKLLADTPTLDSVSAKTSPTRLPRTGDPVYGSPMQIMGIGWGSGVPVISELKFMLKSDTIQLLTRWSMRAQLDGDMSDSRCISLATYPLEEVQEIFHRCGEVTPEELQKIRPLPWQDDLKLSMRANDGEEIWLCKPMYSYRDNGDYVVDITSRTGQANVLNFHEGQNSVKIRQPGGLQQYAWILVLHSPSPAQMRTLEAKRGQESWWKNLMTDLCNLHAPDIAVPALVDSLIGS</sequence>
<feature type="compositionally biased region" description="Polar residues" evidence="1">
    <location>
        <begin position="852"/>
        <end position="863"/>
    </location>
</feature>
<dbReference type="AlphaFoldDB" id="A0A4R0R1S8"/>
<feature type="compositionally biased region" description="Polar residues" evidence="1">
    <location>
        <begin position="473"/>
        <end position="489"/>
    </location>
</feature>
<feature type="compositionally biased region" description="Polar residues" evidence="1">
    <location>
        <begin position="15"/>
        <end position="28"/>
    </location>
</feature>
<keyword evidence="3" id="KW-1185">Reference proteome</keyword>
<feature type="compositionally biased region" description="Pro residues" evidence="1">
    <location>
        <begin position="339"/>
        <end position="352"/>
    </location>
</feature>
<feature type="compositionally biased region" description="Polar residues" evidence="1">
    <location>
        <begin position="272"/>
        <end position="288"/>
    </location>
</feature>
<dbReference type="EMBL" id="RWJN01000527">
    <property type="protein sequence ID" value="TCD60912.1"/>
    <property type="molecule type" value="Genomic_DNA"/>
</dbReference>
<gene>
    <name evidence="2" type="ORF">EIP91_009303</name>
</gene>
<feature type="compositionally biased region" description="Pro residues" evidence="1">
    <location>
        <begin position="307"/>
        <end position="322"/>
    </location>
</feature>
<feature type="region of interest" description="Disordered" evidence="1">
    <location>
        <begin position="12"/>
        <end position="140"/>
    </location>
</feature>
<feature type="compositionally biased region" description="Polar residues" evidence="1">
    <location>
        <begin position="54"/>
        <end position="81"/>
    </location>
</feature>
<feature type="compositionally biased region" description="Polar residues" evidence="1">
    <location>
        <begin position="92"/>
        <end position="116"/>
    </location>
</feature>
<organism evidence="2 3">
    <name type="scientific">Steccherinum ochraceum</name>
    <dbReference type="NCBI Taxonomy" id="92696"/>
    <lineage>
        <taxon>Eukaryota</taxon>
        <taxon>Fungi</taxon>
        <taxon>Dikarya</taxon>
        <taxon>Basidiomycota</taxon>
        <taxon>Agaricomycotina</taxon>
        <taxon>Agaricomycetes</taxon>
        <taxon>Polyporales</taxon>
        <taxon>Steccherinaceae</taxon>
        <taxon>Steccherinum</taxon>
    </lineage>
</organism>
<evidence type="ECO:0000313" key="2">
    <source>
        <dbReference type="EMBL" id="TCD60912.1"/>
    </source>
</evidence>
<dbReference type="STRING" id="92696.A0A4R0R1S8"/>
<feature type="compositionally biased region" description="Low complexity" evidence="1">
    <location>
        <begin position="235"/>
        <end position="247"/>
    </location>
</feature>
<accession>A0A4R0R1S8</accession>
<protein>
    <submittedName>
        <fullName evidence="2">Uncharacterized protein</fullName>
    </submittedName>
</protein>
<name>A0A4R0R1S8_9APHY</name>
<evidence type="ECO:0000256" key="1">
    <source>
        <dbReference type="SAM" id="MobiDB-lite"/>
    </source>
</evidence>
<proteinExistence type="predicted"/>
<feature type="compositionally biased region" description="Low complexity" evidence="1">
    <location>
        <begin position="117"/>
        <end position="137"/>
    </location>
</feature>
<feature type="compositionally biased region" description="Low complexity" evidence="1">
    <location>
        <begin position="832"/>
        <end position="843"/>
    </location>
</feature>
<feature type="compositionally biased region" description="Low complexity" evidence="1">
    <location>
        <begin position="525"/>
        <end position="548"/>
    </location>
</feature>
<feature type="compositionally biased region" description="Polar residues" evidence="1">
    <location>
        <begin position="755"/>
        <end position="780"/>
    </location>
</feature>
<dbReference type="Proteomes" id="UP000292702">
    <property type="component" value="Unassembled WGS sequence"/>
</dbReference>
<dbReference type="OrthoDB" id="3040699at2759"/>
<feature type="compositionally biased region" description="Polar residues" evidence="1">
    <location>
        <begin position="328"/>
        <end position="337"/>
    </location>
</feature>
<evidence type="ECO:0000313" key="3">
    <source>
        <dbReference type="Proteomes" id="UP000292702"/>
    </source>
</evidence>